<evidence type="ECO:0000313" key="1">
    <source>
        <dbReference type="EMBL" id="KKK49810.1"/>
    </source>
</evidence>
<accession>A0A0F8WNE2</accession>
<protein>
    <submittedName>
        <fullName evidence="1">Uncharacterized protein</fullName>
    </submittedName>
</protein>
<proteinExistence type="predicted"/>
<gene>
    <name evidence="1" type="ORF">LCGC14_3131300</name>
</gene>
<name>A0A0F8WNE2_9ZZZZ</name>
<reference evidence="1" key="1">
    <citation type="journal article" date="2015" name="Nature">
        <title>Complex archaea that bridge the gap between prokaryotes and eukaryotes.</title>
        <authorList>
            <person name="Spang A."/>
            <person name="Saw J.H."/>
            <person name="Jorgensen S.L."/>
            <person name="Zaremba-Niedzwiedzka K."/>
            <person name="Martijn J."/>
            <person name="Lind A.E."/>
            <person name="van Eijk R."/>
            <person name="Schleper C."/>
            <person name="Guy L."/>
            <person name="Ettema T.J."/>
        </authorList>
    </citation>
    <scope>NUCLEOTIDE SEQUENCE</scope>
</reference>
<dbReference type="AlphaFoldDB" id="A0A0F8WNE2"/>
<organism evidence="1">
    <name type="scientific">marine sediment metagenome</name>
    <dbReference type="NCBI Taxonomy" id="412755"/>
    <lineage>
        <taxon>unclassified sequences</taxon>
        <taxon>metagenomes</taxon>
        <taxon>ecological metagenomes</taxon>
    </lineage>
</organism>
<dbReference type="EMBL" id="LAZR01068347">
    <property type="protein sequence ID" value="KKK49810.1"/>
    <property type="molecule type" value="Genomic_DNA"/>
</dbReference>
<comment type="caution">
    <text evidence="1">The sequence shown here is derived from an EMBL/GenBank/DDBJ whole genome shotgun (WGS) entry which is preliminary data.</text>
</comment>
<sequence>MPTGYTDKIKDGITFKEYAMGCARAFGALITMRDDPADARIPDQFDSSEYHLIEQESAVAEGRRVALMSDGEVDAAAADEYCEEANRIEAAIEKDRDLMGKYEAMLQKAQDWRVPSPDHKEFKEFMVSQIEESIKFDGMGGYYADNPAVLLSGVEWRAAKLEGVARDLRYHTEEHGKEVDRAEGRTAWVNTLRDALK</sequence>